<reference evidence="2" key="1">
    <citation type="journal article" date="2019" name="Int. J. Syst. Evol. Microbiol.">
        <title>The Global Catalogue of Microorganisms (GCM) 10K type strain sequencing project: providing services to taxonomists for standard genome sequencing and annotation.</title>
        <authorList>
            <consortium name="The Broad Institute Genomics Platform"/>
            <consortium name="The Broad Institute Genome Sequencing Center for Infectious Disease"/>
            <person name="Wu L."/>
            <person name="Ma J."/>
        </authorList>
    </citation>
    <scope>NUCLEOTIDE SEQUENCE [LARGE SCALE GENOMIC DNA]</scope>
    <source>
        <strain evidence="2">KCTC 42087</strain>
    </source>
</reference>
<sequence>MTDLERLSDQEIAEAARRLRDLEWPRDRADVDKIADVFGWRVESRRETVARLGTRFGRATGRFTFEEGRAVRVTAAVSSFVDEESAEERARLQDAFAGMTAAVSGALGEPTRRLPGGNPEVRWRGERSTVSLHRLSRIVNIALATNEHVDEHDWAVSQGL</sequence>
<organism evidence="1 2">
    <name type="scientific">Actinomadura rugatobispora</name>
    <dbReference type="NCBI Taxonomy" id="1994"/>
    <lineage>
        <taxon>Bacteria</taxon>
        <taxon>Bacillati</taxon>
        <taxon>Actinomycetota</taxon>
        <taxon>Actinomycetes</taxon>
        <taxon>Streptosporangiales</taxon>
        <taxon>Thermomonosporaceae</taxon>
        <taxon>Actinomadura</taxon>
    </lineage>
</organism>
<dbReference type="EMBL" id="JBHSON010000006">
    <property type="protein sequence ID" value="MFC5745152.1"/>
    <property type="molecule type" value="Genomic_DNA"/>
</dbReference>
<dbReference type="RefSeq" id="WP_378280777.1">
    <property type="nucleotide sequence ID" value="NZ_JBHSON010000006.1"/>
</dbReference>
<accession>A0ABW0ZS40</accession>
<proteinExistence type="predicted"/>
<keyword evidence="2" id="KW-1185">Reference proteome</keyword>
<dbReference type="Proteomes" id="UP001596074">
    <property type="component" value="Unassembled WGS sequence"/>
</dbReference>
<gene>
    <name evidence="1" type="ORF">ACFPZN_05960</name>
</gene>
<comment type="caution">
    <text evidence="1">The sequence shown here is derived from an EMBL/GenBank/DDBJ whole genome shotgun (WGS) entry which is preliminary data.</text>
</comment>
<name>A0ABW0ZS40_9ACTN</name>
<evidence type="ECO:0000313" key="2">
    <source>
        <dbReference type="Proteomes" id="UP001596074"/>
    </source>
</evidence>
<evidence type="ECO:0000313" key="1">
    <source>
        <dbReference type="EMBL" id="MFC5745152.1"/>
    </source>
</evidence>
<dbReference type="Pfam" id="PF19818">
    <property type="entry name" value="DUF6301"/>
    <property type="match status" value="1"/>
</dbReference>
<dbReference type="InterPro" id="IPR046268">
    <property type="entry name" value="DUF6301"/>
</dbReference>
<protein>
    <submittedName>
        <fullName evidence="1">DUF6301 family protein</fullName>
    </submittedName>
</protein>